<keyword evidence="2" id="KW-1185">Reference proteome</keyword>
<dbReference type="InterPro" id="IPR015797">
    <property type="entry name" value="NUDIX_hydrolase-like_dom_sf"/>
</dbReference>
<dbReference type="EMBL" id="FOHA01000002">
    <property type="protein sequence ID" value="SER60549.1"/>
    <property type="molecule type" value="Genomic_DNA"/>
</dbReference>
<protein>
    <recommendedName>
        <fullName evidence="3">Nudix hydrolase domain-containing protein</fullName>
    </recommendedName>
</protein>
<gene>
    <name evidence="1" type="ORF">SAMN04488559_102117</name>
</gene>
<evidence type="ECO:0000313" key="2">
    <source>
        <dbReference type="Proteomes" id="UP000198948"/>
    </source>
</evidence>
<dbReference type="Gene3D" id="3.90.79.10">
    <property type="entry name" value="Nucleoside Triphosphate Pyrophosphohydrolase"/>
    <property type="match status" value="1"/>
</dbReference>
<dbReference type="CDD" id="cd04692">
    <property type="entry name" value="NUDIX_Hydrolase"/>
    <property type="match status" value="1"/>
</dbReference>
<name>A0A1H9QL16_9LACT</name>
<evidence type="ECO:0000313" key="1">
    <source>
        <dbReference type="EMBL" id="SER60549.1"/>
    </source>
</evidence>
<organism evidence="1 2">
    <name type="scientific">Isobaculum melis</name>
    <dbReference type="NCBI Taxonomy" id="142588"/>
    <lineage>
        <taxon>Bacteria</taxon>
        <taxon>Bacillati</taxon>
        <taxon>Bacillota</taxon>
        <taxon>Bacilli</taxon>
        <taxon>Lactobacillales</taxon>
        <taxon>Carnobacteriaceae</taxon>
        <taxon>Isobaculum</taxon>
    </lineage>
</organism>
<dbReference type="RefSeq" id="WP_092649930.1">
    <property type="nucleotide sequence ID" value="NZ_FOHA01000002.1"/>
</dbReference>
<proteinExistence type="predicted"/>
<reference evidence="1 2" key="1">
    <citation type="submission" date="2016-10" db="EMBL/GenBank/DDBJ databases">
        <authorList>
            <person name="de Groot N.N."/>
        </authorList>
    </citation>
    <scope>NUCLEOTIDE SEQUENCE [LARGE SCALE GENOMIC DNA]</scope>
    <source>
        <strain evidence="1 2">DSM 13760</strain>
    </source>
</reference>
<dbReference type="STRING" id="142588.SAMN04488559_102117"/>
<dbReference type="Proteomes" id="UP000198948">
    <property type="component" value="Unassembled WGS sequence"/>
</dbReference>
<evidence type="ECO:0008006" key="3">
    <source>
        <dbReference type="Google" id="ProtNLM"/>
    </source>
</evidence>
<sequence length="207" mass="24341">MEVVKYFDENYHHLGDETLENIHKKGLWHETFHCWMVSKREEEWFVQLQIRSQSKQDFPNFLDVAVTGELLATERMQDGVKKIEAQLGLDLFFKELQFIGIIQDNIMSETTLNREFAHVYLYVTDQSLMDVYQIQKQDCQGMIEVPFSQLSDLLSEQKNVILGSGFIYDETGQRIEKQWPFSIDDMLPHQIAYYEQVFAGIASKLNK</sequence>
<accession>A0A1H9QL16</accession>
<dbReference type="OrthoDB" id="9780586at2"/>
<dbReference type="SUPFAM" id="SSF55811">
    <property type="entry name" value="Nudix"/>
    <property type="match status" value="1"/>
</dbReference>
<dbReference type="AlphaFoldDB" id="A0A1H9QL16"/>